<sequence>MSIREDQIVRELSHYIYEHPDEQMALMPVYDAARDHAQRGTCTHSRRCPLVTTGAVIVDEHHRVLSLWHGEAFALAEAEPEEQDDSLGGAALRLLAEAVGIRDVWTEPDSDGPFLIDVTRAGRHRYGPRLRIGFRCLFRAHSGAITPMVIEAGAAAWMPLREIGIPSVRDRLHGHLVGAP</sequence>
<keyword evidence="2" id="KW-1185">Reference proteome</keyword>
<dbReference type="AlphaFoldDB" id="A0A101UZL8"/>
<gene>
    <name evidence="1" type="ORF">AQJ91_18340</name>
</gene>
<evidence type="ECO:0000313" key="1">
    <source>
        <dbReference type="EMBL" id="KUO19767.1"/>
    </source>
</evidence>
<dbReference type="Proteomes" id="UP000053260">
    <property type="component" value="Unassembled WGS sequence"/>
</dbReference>
<dbReference type="RefSeq" id="WP_067022406.1">
    <property type="nucleotide sequence ID" value="NZ_KQ949084.1"/>
</dbReference>
<protein>
    <submittedName>
        <fullName evidence="1">NUDIX hydrolase</fullName>
    </submittedName>
</protein>
<keyword evidence="1" id="KW-0378">Hydrolase</keyword>
<dbReference type="GO" id="GO:0016787">
    <property type="term" value="F:hydrolase activity"/>
    <property type="evidence" value="ECO:0007669"/>
    <property type="project" value="UniProtKB-KW"/>
</dbReference>
<dbReference type="STRING" id="909626.AQJ91_18340"/>
<accession>A0A101UZL8</accession>
<comment type="caution">
    <text evidence="1">The sequence shown here is derived from an EMBL/GenBank/DDBJ whole genome shotgun (WGS) entry which is preliminary data.</text>
</comment>
<dbReference type="OrthoDB" id="4304731at2"/>
<dbReference type="EMBL" id="LMXB01000048">
    <property type="protein sequence ID" value="KUO19767.1"/>
    <property type="molecule type" value="Genomic_DNA"/>
</dbReference>
<name>A0A101UZL8_9ACTN</name>
<dbReference type="Gene3D" id="3.90.79.10">
    <property type="entry name" value="Nucleoside Triphosphate Pyrophosphohydrolase"/>
    <property type="match status" value="1"/>
</dbReference>
<proteinExistence type="predicted"/>
<evidence type="ECO:0000313" key="2">
    <source>
        <dbReference type="Proteomes" id="UP000053260"/>
    </source>
</evidence>
<organism evidence="1 2">
    <name type="scientific">Streptomyces dysideae</name>
    <dbReference type="NCBI Taxonomy" id="909626"/>
    <lineage>
        <taxon>Bacteria</taxon>
        <taxon>Bacillati</taxon>
        <taxon>Actinomycetota</taxon>
        <taxon>Actinomycetes</taxon>
        <taxon>Kitasatosporales</taxon>
        <taxon>Streptomycetaceae</taxon>
        <taxon>Streptomyces</taxon>
    </lineage>
</organism>
<reference evidence="1 2" key="1">
    <citation type="submission" date="2015-10" db="EMBL/GenBank/DDBJ databases">
        <title>Draft genome sequence of Streptomyces sp. RV15, isolated from a marine sponge.</title>
        <authorList>
            <person name="Ruckert C."/>
            <person name="Abdelmohsen U.R."/>
            <person name="Winkler A."/>
            <person name="Hentschel U."/>
            <person name="Kalinowski J."/>
            <person name="Kampfer P."/>
            <person name="Glaeser S."/>
        </authorList>
    </citation>
    <scope>NUCLEOTIDE SEQUENCE [LARGE SCALE GENOMIC DNA]</scope>
    <source>
        <strain evidence="1 2">RV15</strain>
    </source>
</reference>